<dbReference type="STRING" id="246409.I1C0L8"/>
<name>I1C0L8_RHIO9</name>
<dbReference type="RefSeq" id="XP_067517394.1">
    <property type="nucleotide sequence ID" value="XM_067661293.1"/>
</dbReference>
<dbReference type="Proteomes" id="UP000009138">
    <property type="component" value="Unassembled WGS sequence"/>
</dbReference>
<evidence type="ECO:0000259" key="1">
    <source>
        <dbReference type="Pfam" id="PF11882"/>
    </source>
</evidence>
<dbReference type="GeneID" id="93613674"/>
<sequence length="123" mass="14622">MAGPMVPYSLSEANHIWLNHLYISVADYQIIHEREKAICRWQTWKKQQEKDYSDAADDEMDEWNQIFIEKLEEKFKTKLNYIEKLYKSIIPYFQNIVVVILKLLLSTVSSGKDKEAEIMEDMS</sequence>
<dbReference type="GO" id="GO:0005829">
    <property type="term" value="C:cytosol"/>
    <property type="evidence" value="ECO:0007669"/>
    <property type="project" value="TreeGrafter"/>
</dbReference>
<keyword evidence="3" id="KW-1185">Reference proteome</keyword>
<dbReference type="AlphaFoldDB" id="I1C0L8"/>
<proteinExistence type="predicted"/>
<dbReference type="Pfam" id="PF11882">
    <property type="entry name" value="DUF3402"/>
    <property type="match status" value="1"/>
</dbReference>
<dbReference type="GO" id="GO:0007010">
    <property type="term" value="P:cytoskeleton organization"/>
    <property type="evidence" value="ECO:0007669"/>
    <property type="project" value="TreeGrafter"/>
</dbReference>
<reference evidence="2 3" key="1">
    <citation type="journal article" date="2009" name="PLoS Genet.">
        <title>Genomic analysis of the basal lineage fungus Rhizopus oryzae reveals a whole-genome duplication.</title>
        <authorList>
            <person name="Ma L.-J."/>
            <person name="Ibrahim A.S."/>
            <person name="Skory C."/>
            <person name="Grabherr M.G."/>
            <person name="Burger G."/>
            <person name="Butler M."/>
            <person name="Elias M."/>
            <person name="Idnurm A."/>
            <person name="Lang B.F."/>
            <person name="Sone T."/>
            <person name="Abe A."/>
            <person name="Calvo S.E."/>
            <person name="Corrochano L.M."/>
            <person name="Engels R."/>
            <person name="Fu J."/>
            <person name="Hansberg W."/>
            <person name="Kim J.-M."/>
            <person name="Kodira C.D."/>
            <person name="Koehrsen M.J."/>
            <person name="Liu B."/>
            <person name="Miranda-Saavedra D."/>
            <person name="O'Leary S."/>
            <person name="Ortiz-Castellanos L."/>
            <person name="Poulter R."/>
            <person name="Rodriguez-Romero J."/>
            <person name="Ruiz-Herrera J."/>
            <person name="Shen Y.-Q."/>
            <person name="Zeng Q."/>
            <person name="Galagan J."/>
            <person name="Birren B.W."/>
            <person name="Cuomo C.A."/>
            <person name="Wickes B.L."/>
        </authorList>
    </citation>
    <scope>NUCLEOTIDE SEQUENCE [LARGE SCALE GENOMIC DNA]</scope>
    <source>
        <strain evidence="3">RA 99-880 / ATCC MYA-4621 / FGSC 9543 / NRRL 43880</strain>
    </source>
</reference>
<dbReference type="EMBL" id="CH476735">
    <property type="protein sequence ID" value="EIE81998.1"/>
    <property type="molecule type" value="Genomic_DNA"/>
</dbReference>
<accession>I1C0L8</accession>
<dbReference type="OrthoDB" id="18234at2759"/>
<protein>
    <recommendedName>
        <fullName evidence="1">Far11/STRP C-terminal domain-containing protein</fullName>
    </recommendedName>
</protein>
<dbReference type="PANTHER" id="PTHR13239">
    <property type="entry name" value="PROTEIN REQUIRED FOR HYPHAL ANASTOMOSIS HAM-2"/>
    <property type="match status" value="1"/>
</dbReference>
<organism evidence="2 3">
    <name type="scientific">Rhizopus delemar (strain RA 99-880 / ATCC MYA-4621 / FGSC 9543 / NRRL 43880)</name>
    <name type="common">Mucormycosis agent</name>
    <name type="synonym">Rhizopus arrhizus var. delemar</name>
    <dbReference type="NCBI Taxonomy" id="246409"/>
    <lineage>
        <taxon>Eukaryota</taxon>
        <taxon>Fungi</taxon>
        <taxon>Fungi incertae sedis</taxon>
        <taxon>Mucoromycota</taxon>
        <taxon>Mucoromycotina</taxon>
        <taxon>Mucoromycetes</taxon>
        <taxon>Mucorales</taxon>
        <taxon>Mucorineae</taxon>
        <taxon>Rhizopodaceae</taxon>
        <taxon>Rhizopus</taxon>
    </lineage>
</organism>
<dbReference type="VEuPathDB" id="FungiDB:RO3G_06703"/>
<evidence type="ECO:0000313" key="3">
    <source>
        <dbReference type="Proteomes" id="UP000009138"/>
    </source>
</evidence>
<dbReference type="InterPro" id="IPR040185">
    <property type="entry name" value="Far11/STRP"/>
</dbReference>
<feature type="domain" description="Far11/STRP C-terminal" evidence="1">
    <location>
        <begin position="7"/>
        <end position="110"/>
    </location>
</feature>
<gene>
    <name evidence="2" type="ORF">RO3G_06703</name>
</gene>
<dbReference type="InterPro" id="IPR021819">
    <property type="entry name" value="Far11/STRP_C"/>
</dbReference>
<evidence type="ECO:0000313" key="2">
    <source>
        <dbReference type="EMBL" id="EIE81998.1"/>
    </source>
</evidence>
<dbReference type="InParanoid" id="I1C0L8"/>
<dbReference type="PANTHER" id="PTHR13239:SF4">
    <property type="entry name" value="AT25231P"/>
    <property type="match status" value="1"/>
</dbReference>